<keyword evidence="3" id="KW-1185">Reference proteome</keyword>
<protein>
    <submittedName>
        <fullName evidence="2">Uncharacterized protein</fullName>
    </submittedName>
</protein>
<dbReference type="GeneID" id="54781015"/>
<gene>
    <name evidence="2" type="ORF">DIURU_002364</name>
</gene>
<evidence type="ECO:0000313" key="2">
    <source>
        <dbReference type="EMBL" id="KAA8903478.1"/>
    </source>
</evidence>
<evidence type="ECO:0000256" key="1">
    <source>
        <dbReference type="SAM" id="MobiDB-lite"/>
    </source>
</evidence>
<accession>A0A642UQB9</accession>
<dbReference type="Proteomes" id="UP000449547">
    <property type="component" value="Unassembled WGS sequence"/>
</dbReference>
<evidence type="ECO:0000313" key="3">
    <source>
        <dbReference type="Proteomes" id="UP000449547"/>
    </source>
</evidence>
<proteinExistence type="predicted"/>
<dbReference type="RefSeq" id="XP_034012780.1">
    <property type="nucleotide sequence ID" value="XM_034155007.1"/>
</dbReference>
<feature type="compositionally biased region" description="Polar residues" evidence="1">
    <location>
        <begin position="1"/>
        <end position="11"/>
    </location>
</feature>
<dbReference type="AlphaFoldDB" id="A0A642UQB9"/>
<dbReference type="VEuPathDB" id="FungiDB:DIURU_002364"/>
<name>A0A642UQB9_DIURU</name>
<dbReference type="EMBL" id="SWFT01000067">
    <property type="protein sequence ID" value="KAA8903478.1"/>
    <property type="molecule type" value="Genomic_DNA"/>
</dbReference>
<reference evidence="2 3" key="1">
    <citation type="submission" date="2019-07" db="EMBL/GenBank/DDBJ databases">
        <title>Genome assembly of two rare yeast pathogens: Diutina rugosa and Trichomonascus ciferrii.</title>
        <authorList>
            <person name="Mixao V."/>
            <person name="Saus E."/>
            <person name="Hansen A."/>
            <person name="Lass-Flor C."/>
            <person name="Gabaldon T."/>
        </authorList>
    </citation>
    <scope>NUCLEOTIDE SEQUENCE [LARGE SCALE GENOMIC DNA]</scope>
    <source>
        <strain evidence="2 3">CBS 613</strain>
    </source>
</reference>
<comment type="caution">
    <text evidence="2">The sequence shown here is derived from an EMBL/GenBank/DDBJ whole genome shotgun (WGS) entry which is preliminary data.</text>
</comment>
<sequence>MLSNASTSSLASVEGGEKGLNTNTLDAGEVRNGSAEEKKKVSVFDLSEEISANLTKINKLMESHEAETSERVTKLMKRVGKIEESFKQ</sequence>
<feature type="region of interest" description="Disordered" evidence="1">
    <location>
        <begin position="1"/>
        <end position="39"/>
    </location>
</feature>
<organism evidence="2 3">
    <name type="scientific">Diutina rugosa</name>
    <name type="common">Yeast</name>
    <name type="synonym">Candida rugosa</name>
    <dbReference type="NCBI Taxonomy" id="5481"/>
    <lineage>
        <taxon>Eukaryota</taxon>
        <taxon>Fungi</taxon>
        <taxon>Dikarya</taxon>
        <taxon>Ascomycota</taxon>
        <taxon>Saccharomycotina</taxon>
        <taxon>Pichiomycetes</taxon>
        <taxon>Debaryomycetaceae</taxon>
        <taxon>Diutina</taxon>
    </lineage>
</organism>